<protein>
    <submittedName>
        <fullName evidence="6">Uncharacterized protein</fullName>
    </submittedName>
</protein>
<dbReference type="PANTHER" id="PTHR46481:SF10">
    <property type="entry name" value="ZINC FINGER BED DOMAIN-CONTAINING PROTEIN 39"/>
    <property type="match status" value="1"/>
</dbReference>
<name>A0A9Q3PRQ9_9BASI</name>
<dbReference type="PANTHER" id="PTHR46481">
    <property type="entry name" value="ZINC FINGER BED DOMAIN-CONTAINING PROTEIN 4"/>
    <property type="match status" value="1"/>
</dbReference>
<sequence length="203" mass="23082">MLFFSSKNGYQLFLVNGCSKKIKQHEGTKQNLVSHLKAFHKEIWAEAISEKNTEGQSTLSNSHGRSIIKIMNVHLKNNFTDNLVSFIIQDQQSNALVKSNSFQKLIDTLNKDINQISETTISKWIKQKFLNDKEHIFTFINSQAPQFSFSTDVWSGPGGMLYITLIAHYISSDWKPLIATIGFSKFTEAHTGKKHIHKNCGYA</sequence>
<gene>
    <name evidence="6" type="ORF">O181_111369</name>
</gene>
<dbReference type="EMBL" id="AVOT02088563">
    <property type="protein sequence ID" value="MBW0571654.1"/>
    <property type="molecule type" value="Genomic_DNA"/>
</dbReference>
<reference evidence="6" key="1">
    <citation type="submission" date="2021-03" db="EMBL/GenBank/DDBJ databases">
        <title>Draft genome sequence of rust myrtle Austropuccinia psidii MF-1, a brazilian biotype.</title>
        <authorList>
            <person name="Quecine M.C."/>
            <person name="Pachon D.M.R."/>
            <person name="Bonatelli M.L."/>
            <person name="Correr F.H."/>
            <person name="Franceschini L.M."/>
            <person name="Leite T.F."/>
            <person name="Margarido G.R.A."/>
            <person name="Almeida C.A."/>
            <person name="Ferrarezi J.A."/>
            <person name="Labate C.A."/>
        </authorList>
    </citation>
    <scope>NUCLEOTIDE SEQUENCE</scope>
    <source>
        <strain evidence="6">MF-1</strain>
    </source>
</reference>
<dbReference type="InterPro" id="IPR052035">
    <property type="entry name" value="ZnF_BED_domain_contain"/>
</dbReference>
<dbReference type="Proteomes" id="UP000765509">
    <property type="component" value="Unassembled WGS sequence"/>
</dbReference>
<comment type="subcellular location">
    <subcellularLocation>
        <location evidence="1">Nucleus</location>
    </subcellularLocation>
</comment>
<evidence type="ECO:0000256" key="3">
    <source>
        <dbReference type="ARBA" id="ARBA00022771"/>
    </source>
</evidence>
<keyword evidence="2" id="KW-0479">Metal-binding</keyword>
<comment type="caution">
    <text evidence="6">The sequence shown here is derived from an EMBL/GenBank/DDBJ whole genome shotgun (WGS) entry which is preliminary data.</text>
</comment>
<evidence type="ECO:0000256" key="2">
    <source>
        <dbReference type="ARBA" id="ARBA00022723"/>
    </source>
</evidence>
<dbReference type="AlphaFoldDB" id="A0A9Q3PRQ9"/>
<dbReference type="OrthoDB" id="1607513at2759"/>
<keyword evidence="3" id="KW-0863">Zinc-finger</keyword>
<dbReference type="GO" id="GO:0005634">
    <property type="term" value="C:nucleus"/>
    <property type="evidence" value="ECO:0007669"/>
    <property type="project" value="UniProtKB-SubCell"/>
</dbReference>
<keyword evidence="7" id="KW-1185">Reference proteome</keyword>
<keyword evidence="4" id="KW-0862">Zinc</keyword>
<accession>A0A9Q3PRQ9</accession>
<evidence type="ECO:0000256" key="5">
    <source>
        <dbReference type="ARBA" id="ARBA00023242"/>
    </source>
</evidence>
<evidence type="ECO:0000313" key="7">
    <source>
        <dbReference type="Proteomes" id="UP000765509"/>
    </source>
</evidence>
<proteinExistence type="predicted"/>
<keyword evidence="5" id="KW-0539">Nucleus</keyword>
<organism evidence="6 7">
    <name type="scientific">Austropuccinia psidii MF-1</name>
    <dbReference type="NCBI Taxonomy" id="1389203"/>
    <lineage>
        <taxon>Eukaryota</taxon>
        <taxon>Fungi</taxon>
        <taxon>Dikarya</taxon>
        <taxon>Basidiomycota</taxon>
        <taxon>Pucciniomycotina</taxon>
        <taxon>Pucciniomycetes</taxon>
        <taxon>Pucciniales</taxon>
        <taxon>Sphaerophragmiaceae</taxon>
        <taxon>Austropuccinia</taxon>
    </lineage>
</organism>
<dbReference type="GO" id="GO:0008270">
    <property type="term" value="F:zinc ion binding"/>
    <property type="evidence" value="ECO:0007669"/>
    <property type="project" value="UniProtKB-KW"/>
</dbReference>
<evidence type="ECO:0000256" key="1">
    <source>
        <dbReference type="ARBA" id="ARBA00004123"/>
    </source>
</evidence>
<evidence type="ECO:0000313" key="6">
    <source>
        <dbReference type="EMBL" id="MBW0571654.1"/>
    </source>
</evidence>
<evidence type="ECO:0000256" key="4">
    <source>
        <dbReference type="ARBA" id="ARBA00022833"/>
    </source>
</evidence>